<keyword evidence="2" id="KW-1185">Reference proteome</keyword>
<accession>A0ABW4K0J5</accession>
<protein>
    <recommendedName>
        <fullName evidence="3">DUF1127 domain-containing protein</fullName>
    </recommendedName>
</protein>
<evidence type="ECO:0000313" key="2">
    <source>
        <dbReference type="Proteomes" id="UP001597327"/>
    </source>
</evidence>
<comment type="caution">
    <text evidence="1">The sequence shown here is derived from an EMBL/GenBank/DDBJ whole genome shotgun (WGS) entry which is preliminary data.</text>
</comment>
<evidence type="ECO:0000313" key="1">
    <source>
        <dbReference type="EMBL" id="MFD1697484.1"/>
    </source>
</evidence>
<reference evidence="2" key="1">
    <citation type="journal article" date="2019" name="Int. J. Syst. Evol. Microbiol.">
        <title>The Global Catalogue of Microorganisms (GCM) 10K type strain sequencing project: providing services to taxonomists for standard genome sequencing and annotation.</title>
        <authorList>
            <consortium name="The Broad Institute Genomics Platform"/>
            <consortium name="The Broad Institute Genome Sequencing Center for Infectious Disease"/>
            <person name="Wu L."/>
            <person name="Ma J."/>
        </authorList>
    </citation>
    <scope>NUCLEOTIDE SEQUENCE [LARGE SCALE GENOMIC DNA]</scope>
    <source>
        <strain evidence="2">JCM 3369</strain>
    </source>
</reference>
<dbReference type="Proteomes" id="UP001597327">
    <property type="component" value="Unassembled WGS sequence"/>
</dbReference>
<name>A0ABW4K0J5_9HYPH</name>
<evidence type="ECO:0008006" key="3">
    <source>
        <dbReference type="Google" id="ProtNLM"/>
    </source>
</evidence>
<organism evidence="1 2">
    <name type="scientific">Roseibium aestuarii</name>
    <dbReference type="NCBI Taxonomy" id="2600299"/>
    <lineage>
        <taxon>Bacteria</taxon>
        <taxon>Pseudomonadati</taxon>
        <taxon>Pseudomonadota</taxon>
        <taxon>Alphaproteobacteria</taxon>
        <taxon>Hyphomicrobiales</taxon>
        <taxon>Stappiaceae</taxon>
        <taxon>Roseibium</taxon>
    </lineage>
</organism>
<proteinExistence type="predicted"/>
<sequence length="74" mass="7962">MAIAHTASPLEVLSGALSAFGKSCAVVFEEIGRARAARALYSEFAAMSDADLDAHGLKRDEVTRTVYAKVYDLR</sequence>
<gene>
    <name evidence="1" type="ORF">ACFSC7_18355</name>
</gene>
<dbReference type="RefSeq" id="WP_149893334.1">
    <property type="nucleotide sequence ID" value="NZ_JBHUFA010000016.1"/>
</dbReference>
<dbReference type="EMBL" id="JBHUFA010000016">
    <property type="protein sequence ID" value="MFD1697484.1"/>
    <property type="molecule type" value="Genomic_DNA"/>
</dbReference>